<dbReference type="InterPro" id="IPR048631">
    <property type="entry name" value="SecD_1st"/>
</dbReference>
<dbReference type="InterPro" id="IPR005791">
    <property type="entry name" value="SecD"/>
</dbReference>
<dbReference type="PRINTS" id="PR01755">
    <property type="entry name" value="SECFTRNLCASE"/>
</dbReference>
<evidence type="ECO:0000259" key="12">
    <source>
        <dbReference type="Pfam" id="PF21760"/>
    </source>
</evidence>
<dbReference type="SUPFAM" id="SSF82866">
    <property type="entry name" value="Multidrug efflux transporter AcrB transmembrane domain"/>
    <property type="match status" value="2"/>
</dbReference>
<feature type="transmembrane region" description="Helical" evidence="9">
    <location>
        <begin position="622"/>
        <end position="643"/>
    </location>
</feature>
<dbReference type="NCBIfam" id="TIGR01129">
    <property type="entry name" value="secD"/>
    <property type="match status" value="1"/>
</dbReference>
<evidence type="ECO:0000313" key="14">
    <source>
        <dbReference type="Proteomes" id="UP001595387"/>
    </source>
</evidence>
<feature type="transmembrane region" description="Helical" evidence="9">
    <location>
        <begin position="593"/>
        <end position="616"/>
    </location>
</feature>
<dbReference type="PANTHER" id="PTHR30081">
    <property type="entry name" value="PROTEIN-EXPORT MEMBRANE PROTEIN SEC"/>
    <property type="match status" value="1"/>
</dbReference>
<comment type="subunit">
    <text evidence="10">Forms a complex with SecD. Part of the essential Sec protein translocation apparatus which comprises SecA, SecYEG and auxiliary proteins SecDF. Other proteins may also be involved.</text>
</comment>
<feature type="transmembrane region" description="Helical" evidence="9">
    <location>
        <begin position="457"/>
        <end position="477"/>
    </location>
</feature>
<sequence length="751" mass="82762">MKSRGRIVAFFLIVLVFAGTIGTTVSGITKDINLGLDLQGGFEVLYEIEPMEEDQEITRSLMEGTVSTLNDRVNRLGISEAVINIEGEDRIRVQLAGVENQSEARDMLSTSAQLSFRDVHDNKLLDGSDIREGSASQDFDPQTNAPMVTLQLNDASKFAEVTEQISQMPFPDNRLVIWMDYQEGDSYKEEVTKEDPKYVSAPTVDEVINSSNVQINGDFTVESAQQMADIINSGSLPVKMNEIYSTSVGAQFGEQALNKTVFAAFVGIGLIFLFIISVYRFPGLMAAINLSIYIYLVLLVFNLLNGVLTLPGIAALILGVGMAVDANVITFERIKEELRAGKSVMASFKAGAKNSLSTIVDANITTLLAAAILFIFGTSSVKGFATMLIISIVLSFLTSVFGTRLLLGLWVKSRFLKNKQSWFGVKDKDIKDIADDQEEEPLFMGREWNVVDHRKKFFLVSIFMIILGTVSFLLFQLNPGIDFTSGSRVEVVAEDSLTTEEVEEGLEELGMEAQAIVLSGENNEIAVARFDTVLSEDEVAEVQQYFEGEYGIQPSVSVVSPIVGQELVKNAIYAVAIASVGMIIYVAIRFELIFAITAILTLLHNVFFMLAVFSFTRLEFDVTIVAAILTIVGYSINDTIVIFDRIRENLRNEKKVKSFKKLSAIVNKSLVQSFTRSINTTVTTMIAILAFLFLGAQPITGFAIALAVGLFAGSYSSLFIAAQLWLVWRGRNIKDKPVDFTKKKRVEGPQV</sequence>
<dbReference type="NCBIfam" id="NF009581">
    <property type="entry name" value="PRK13024.1-1"/>
    <property type="match status" value="1"/>
</dbReference>
<feature type="domain" description="Protein export membrane protein SecD/SecF C-terminal" evidence="11">
    <location>
        <begin position="240"/>
        <end position="407"/>
    </location>
</feature>
<comment type="caution">
    <text evidence="13">The sequence shown here is derived from an EMBL/GenBank/DDBJ whole genome shotgun (WGS) entry which is preliminary data.</text>
</comment>
<comment type="subunit">
    <text evidence="9">Forms a complex with SecF. Part of the essential Sec protein translocation apparatus which comprises SecA, SecYEG and auxiliary proteins SecDF. Other proteins may also be involved.</text>
</comment>
<feature type="transmembrane region" description="Helical" evidence="9">
    <location>
        <begin position="388"/>
        <end position="411"/>
    </location>
</feature>
<feature type="transmembrane region" description="Helical" evidence="9">
    <location>
        <begin position="355"/>
        <end position="376"/>
    </location>
</feature>
<dbReference type="RefSeq" id="WP_390305468.1">
    <property type="nucleotide sequence ID" value="NZ_JBHRRZ010000015.1"/>
</dbReference>
<dbReference type="InterPro" id="IPR022646">
    <property type="entry name" value="SecD/SecF_CS"/>
</dbReference>
<dbReference type="InterPro" id="IPR048634">
    <property type="entry name" value="SecD_SecF_C"/>
</dbReference>
<feature type="transmembrane region" description="Helical" evidence="9">
    <location>
        <begin position="286"/>
        <end position="304"/>
    </location>
</feature>
<keyword evidence="5 9" id="KW-0653">Protein transport</keyword>
<reference evidence="14" key="1">
    <citation type="journal article" date="2019" name="Int. J. Syst. Evol. Microbiol.">
        <title>The Global Catalogue of Microorganisms (GCM) 10K type strain sequencing project: providing services to taxonomists for standard genome sequencing and annotation.</title>
        <authorList>
            <consortium name="The Broad Institute Genomics Platform"/>
            <consortium name="The Broad Institute Genome Sequencing Center for Infectious Disease"/>
            <person name="Wu L."/>
            <person name="Ma J."/>
        </authorList>
    </citation>
    <scope>NUCLEOTIDE SEQUENCE [LARGE SCALE GENOMIC DNA]</scope>
    <source>
        <strain evidence="14">KCTC 13193</strain>
    </source>
</reference>
<dbReference type="NCBIfam" id="TIGR00966">
    <property type="entry name" value="transloc_SecF"/>
    <property type="match status" value="1"/>
</dbReference>
<dbReference type="HAMAP" id="MF_01463_B">
    <property type="entry name" value="SecD_B"/>
    <property type="match status" value="1"/>
</dbReference>
<dbReference type="InterPro" id="IPR022645">
    <property type="entry name" value="SecD/SecF_bac"/>
</dbReference>
<organism evidence="13 14">
    <name type="scientific">Virgibacillus sediminis</name>
    <dbReference type="NCBI Taxonomy" id="202260"/>
    <lineage>
        <taxon>Bacteria</taxon>
        <taxon>Bacillati</taxon>
        <taxon>Bacillota</taxon>
        <taxon>Bacilli</taxon>
        <taxon>Bacillales</taxon>
        <taxon>Bacillaceae</taxon>
        <taxon>Virgibacillus</taxon>
    </lineage>
</organism>
<dbReference type="InterPro" id="IPR055344">
    <property type="entry name" value="SecD_SecF_C_bact"/>
</dbReference>
<protein>
    <recommendedName>
        <fullName evidence="9 10">Multifunctional fusion protein</fullName>
    </recommendedName>
    <domain>
        <recommendedName>
            <fullName evidence="9">Protein translocase subunit SecD</fullName>
        </recommendedName>
    </domain>
    <domain>
        <recommendedName>
            <fullName evidence="10">Protein-export membrane protein SecF</fullName>
        </recommendedName>
    </domain>
</protein>
<evidence type="ECO:0000256" key="5">
    <source>
        <dbReference type="ARBA" id="ARBA00022927"/>
    </source>
</evidence>
<evidence type="ECO:0000256" key="4">
    <source>
        <dbReference type="ARBA" id="ARBA00022692"/>
    </source>
</evidence>
<feature type="domain" description="Protein translocase subunit SecDF P1" evidence="12">
    <location>
        <begin position="62"/>
        <end position="121"/>
    </location>
</feature>
<keyword evidence="7 9" id="KW-0811">Translocation</keyword>
<dbReference type="Pfam" id="PF02355">
    <property type="entry name" value="SecD_SecF_C"/>
    <property type="match status" value="2"/>
</dbReference>
<comment type="function">
    <text evidence="9">Part of the Sec protein translocase complex. Interacts with the SecYEG preprotein conducting channel. SecDF uses the proton motive force (PMF) to complete protein translocation after the ATP-dependent function of SecA.</text>
</comment>
<evidence type="ECO:0000313" key="13">
    <source>
        <dbReference type="EMBL" id="MFC2948458.1"/>
    </source>
</evidence>
<keyword evidence="4 9" id="KW-0812">Transmembrane</keyword>
<feature type="transmembrane region" description="Helical" evidence="9">
    <location>
        <begin position="702"/>
        <end position="728"/>
    </location>
</feature>
<dbReference type="NCBIfam" id="TIGR00916">
    <property type="entry name" value="2A0604s01"/>
    <property type="match status" value="2"/>
</dbReference>
<evidence type="ECO:0000256" key="3">
    <source>
        <dbReference type="ARBA" id="ARBA00022475"/>
    </source>
</evidence>
<keyword evidence="6 9" id="KW-1133">Transmembrane helix</keyword>
<dbReference type="Pfam" id="PF21760">
    <property type="entry name" value="SecD_1st"/>
    <property type="match status" value="1"/>
</dbReference>
<evidence type="ECO:0000256" key="8">
    <source>
        <dbReference type="ARBA" id="ARBA00023136"/>
    </source>
</evidence>
<dbReference type="Gene3D" id="3.30.70.3220">
    <property type="match status" value="1"/>
</dbReference>
<dbReference type="InterPro" id="IPR005665">
    <property type="entry name" value="SecF_bac"/>
</dbReference>
<keyword evidence="14" id="KW-1185">Reference proteome</keyword>
<evidence type="ECO:0000256" key="2">
    <source>
        <dbReference type="ARBA" id="ARBA00022448"/>
    </source>
</evidence>
<gene>
    <name evidence="13" type="primary">secDF</name>
    <name evidence="9" type="synonym">secD</name>
    <name evidence="10" type="synonym">secF</name>
    <name evidence="13" type="ORF">ACFODW_08905</name>
</gene>
<feature type="transmembrane region" description="Helical" evidence="9">
    <location>
        <begin position="261"/>
        <end position="279"/>
    </location>
</feature>
<comment type="caution">
    <text evidence="9">Lacks conserved residue(s) required for the propagation of feature annotation.</text>
</comment>
<keyword evidence="8 9" id="KW-0472">Membrane</keyword>
<feature type="transmembrane region" description="Helical" evidence="9">
    <location>
        <begin position="678"/>
        <end position="696"/>
    </location>
</feature>
<dbReference type="EMBL" id="JBHRRZ010000015">
    <property type="protein sequence ID" value="MFC2948458.1"/>
    <property type="molecule type" value="Genomic_DNA"/>
</dbReference>
<accession>A0ABV7A6H5</accession>
<evidence type="ECO:0000256" key="7">
    <source>
        <dbReference type="ARBA" id="ARBA00023010"/>
    </source>
</evidence>
<feature type="transmembrane region" description="Helical" evidence="9">
    <location>
        <begin position="310"/>
        <end position="334"/>
    </location>
</feature>
<comment type="similarity">
    <text evidence="10">Belongs to the SecD/SecF family. SecF subfamily.</text>
</comment>
<dbReference type="InterPro" id="IPR022813">
    <property type="entry name" value="SecD/SecF_arch_bac"/>
</dbReference>
<dbReference type="Proteomes" id="UP001595387">
    <property type="component" value="Unassembled WGS sequence"/>
</dbReference>
<keyword evidence="2 9" id="KW-0813">Transport</keyword>
<keyword evidence="3 9" id="KW-1003">Cell membrane</keyword>
<dbReference type="Gene3D" id="1.20.1640.10">
    <property type="entry name" value="Multidrug efflux transporter AcrB transmembrane domain"/>
    <property type="match status" value="2"/>
</dbReference>
<feature type="domain" description="Protein export membrane protein SecD/SecF C-terminal" evidence="11">
    <location>
        <begin position="554"/>
        <end position="729"/>
    </location>
</feature>
<evidence type="ECO:0000256" key="6">
    <source>
        <dbReference type="ARBA" id="ARBA00022989"/>
    </source>
</evidence>
<dbReference type="Pfam" id="PF07549">
    <property type="entry name" value="Sec_GG"/>
    <property type="match status" value="1"/>
</dbReference>
<evidence type="ECO:0000256" key="9">
    <source>
        <dbReference type="HAMAP-Rule" id="MF_01463"/>
    </source>
</evidence>
<dbReference type="HAMAP" id="MF_01464_B">
    <property type="entry name" value="SecF_B"/>
    <property type="match status" value="1"/>
</dbReference>
<comment type="similarity">
    <text evidence="9">Belongs to the SecD/SecF family. SecD subfamily.</text>
</comment>
<dbReference type="PANTHER" id="PTHR30081:SF1">
    <property type="entry name" value="PROTEIN TRANSLOCASE SUBUNIT SECD"/>
    <property type="match status" value="1"/>
</dbReference>
<proteinExistence type="inferred from homology"/>
<evidence type="ECO:0000256" key="1">
    <source>
        <dbReference type="ARBA" id="ARBA00004651"/>
    </source>
</evidence>
<feature type="transmembrane region" description="Helical" evidence="9">
    <location>
        <begin position="571"/>
        <end position="588"/>
    </location>
</feature>
<comment type="subcellular location">
    <subcellularLocation>
        <location evidence="1 9">Cell membrane</location>
        <topology evidence="1 9">Multi-pass membrane protein</topology>
    </subcellularLocation>
</comment>
<evidence type="ECO:0000259" key="11">
    <source>
        <dbReference type="Pfam" id="PF02355"/>
    </source>
</evidence>
<evidence type="ECO:0000256" key="10">
    <source>
        <dbReference type="HAMAP-Rule" id="MF_01464"/>
    </source>
</evidence>
<name>A0ABV7A6H5_9BACI</name>